<evidence type="ECO:0000313" key="8">
    <source>
        <dbReference type="Proteomes" id="UP001303946"/>
    </source>
</evidence>
<keyword evidence="5 7" id="KW-0808">Transferase</keyword>
<dbReference type="SUPFAM" id="SSF52540">
    <property type="entry name" value="P-loop containing nucleoside triphosphate hydrolases"/>
    <property type="match status" value="1"/>
</dbReference>
<dbReference type="Proteomes" id="UP001303946">
    <property type="component" value="Chromosome"/>
</dbReference>
<accession>A0ABZ0CWU7</accession>
<dbReference type="HAMAP" id="MF_00376">
    <property type="entry name" value="Dephospho_CoA_kinase"/>
    <property type="match status" value="1"/>
</dbReference>
<evidence type="ECO:0000256" key="1">
    <source>
        <dbReference type="ARBA" id="ARBA00009018"/>
    </source>
</evidence>
<evidence type="ECO:0000256" key="2">
    <source>
        <dbReference type="ARBA" id="ARBA00022741"/>
    </source>
</evidence>
<name>A0ABZ0CWU7_9BURK</name>
<keyword evidence="5" id="KW-0963">Cytoplasm</keyword>
<evidence type="ECO:0000256" key="3">
    <source>
        <dbReference type="ARBA" id="ARBA00022840"/>
    </source>
</evidence>
<comment type="catalytic activity">
    <reaction evidence="5">
        <text>3'-dephospho-CoA + ATP = ADP + CoA + H(+)</text>
        <dbReference type="Rhea" id="RHEA:18245"/>
        <dbReference type="ChEBI" id="CHEBI:15378"/>
        <dbReference type="ChEBI" id="CHEBI:30616"/>
        <dbReference type="ChEBI" id="CHEBI:57287"/>
        <dbReference type="ChEBI" id="CHEBI:57328"/>
        <dbReference type="ChEBI" id="CHEBI:456216"/>
        <dbReference type="EC" id="2.7.1.24"/>
    </reaction>
</comment>
<feature type="binding site" evidence="5">
    <location>
        <begin position="16"/>
        <end position="21"/>
    </location>
    <ligand>
        <name>ATP</name>
        <dbReference type="ChEBI" id="CHEBI:30616"/>
    </ligand>
</feature>
<evidence type="ECO:0000256" key="4">
    <source>
        <dbReference type="ARBA" id="ARBA00022993"/>
    </source>
</evidence>
<proteinExistence type="inferred from homology"/>
<evidence type="ECO:0000256" key="6">
    <source>
        <dbReference type="NCBIfam" id="TIGR00152"/>
    </source>
</evidence>
<keyword evidence="4 5" id="KW-0173">Coenzyme A biosynthesis</keyword>
<keyword evidence="5 7" id="KW-0418">Kinase</keyword>
<evidence type="ECO:0000256" key="5">
    <source>
        <dbReference type="HAMAP-Rule" id="MF_00376"/>
    </source>
</evidence>
<keyword evidence="3 5" id="KW-0067">ATP-binding</keyword>
<keyword evidence="8" id="KW-1185">Reference proteome</keyword>
<dbReference type="PANTHER" id="PTHR10695">
    <property type="entry name" value="DEPHOSPHO-COA KINASE-RELATED"/>
    <property type="match status" value="1"/>
</dbReference>
<dbReference type="NCBIfam" id="TIGR00152">
    <property type="entry name" value="dephospho-CoA kinase"/>
    <property type="match status" value="1"/>
</dbReference>
<dbReference type="EMBL" id="CP136336">
    <property type="protein sequence ID" value="WOB07485.1"/>
    <property type="molecule type" value="Genomic_DNA"/>
</dbReference>
<comment type="similarity">
    <text evidence="1 5">Belongs to the CoaE family.</text>
</comment>
<dbReference type="RefSeq" id="WP_316700146.1">
    <property type="nucleotide sequence ID" value="NZ_CP136336.1"/>
</dbReference>
<dbReference type="Gene3D" id="3.40.50.300">
    <property type="entry name" value="P-loop containing nucleotide triphosphate hydrolases"/>
    <property type="match status" value="1"/>
</dbReference>
<dbReference type="Pfam" id="PF01121">
    <property type="entry name" value="CoaE"/>
    <property type="match status" value="1"/>
</dbReference>
<dbReference type="PROSITE" id="PS51219">
    <property type="entry name" value="DPCK"/>
    <property type="match status" value="1"/>
</dbReference>
<gene>
    <name evidence="5 7" type="primary">coaE</name>
    <name evidence="7" type="ORF">RXV79_21555</name>
</gene>
<comment type="pathway">
    <text evidence="5">Cofactor biosynthesis; coenzyme A biosynthesis; CoA from (R)-pantothenate: step 5/5.</text>
</comment>
<dbReference type="GO" id="GO:0004140">
    <property type="term" value="F:dephospho-CoA kinase activity"/>
    <property type="evidence" value="ECO:0007669"/>
    <property type="project" value="UniProtKB-EC"/>
</dbReference>
<sequence length="214" mass="22768">MHTRRGLHIGLTGGIGSGKSTVARALVARGAVLIDTDAIARSLASPGGAAIEAIRAEFGDSAIDASGALDRARMRELVFTDAQAKGRLEAILHPMIGLECNRQALAAAGKTTVFDVPLLVESSHWRTRVDRVLVVDCAIETQVTRVMNRSGWSRDAVLAVISQQASRERRRACADAVIHNDGLTLDELAAQVDLLLAQWSPVEQSRGSSGARPT</sequence>
<dbReference type="InterPro" id="IPR027417">
    <property type="entry name" value="P-loop_NTPase"/>
</dbReference>
<dbReference type="InterPro" id="IPR001977">
    <property type="entry name" value="Depp_CoAkinase"/>
</dbReference>
<organism evidence="7 8">
    <name type="scientific">Piscinibacter gummiphilus</name>
    <dbReference type="NCBI Taxonomy" id="946333"/>
    <lineage>
        <taxon>Bacteria</taxon>
        <taxon>Pseudomonadati</taxon>
        <taxon>Pseudomonadota</taxon>
        <taxon>Betaproteobacteria</taxon>
        <taxon>Burkholderiales</taxon>
        <taxon>Sphaerotilaceae</taxon>
        <taxon>Piscinibacter</taxon>
    </lineage>
</organism>
<reference evidence="7 8" key="1">
    <citation type="submission" date="2023-10" db="EMBL/GenBank/DDBJ databases">
        <title>Bacteria for the degradation of biodegradable plastic PBAT(Polybutylene adipate terephthalate).</title>
        <authorList>
            <person name="Weon H.-Y."/>
            <person name="Yeon J."/>
        </authorList>
    </citation>
    <scope>NUCLEOTIDE SEQUENCE [LARGE SCALE GENOMIC DNA]</scope>
    <source>
        <strain evidence="7 8">SBD 7-3</strain>
    </source>
</reference>
<comment type="function">
    <text evidence="5">Catalyzes the phosphorylation of the 3'-hydroxyl group of dephosphocoenzyme A to form coenzyme A.</text>
</comment>
<keyword evidence="2 5" id="KW-0547">Nucleotide-binding</keyword>
<protein>
    <recommendedName>
        <fullName evidence="5 6">Dephospho-CoA kinase</fullName>
        <ecNumber evidence="5 6">2.7.1.24</ecNumber>
    </recommendedName>
    <alternativeName>
        <fullName evidence="5">Dephosphocoenzyme A kinase</fullName>
    </alternativeName>
</protein>
<dbReference type="EC" id="2.7.1.24" evidence="5 6"/>
<dbReference type="PANTHER" id="PTHR10695:SF46">
    <property type="entry name" value="BIFUNCTIONAL COENZYME A SYNTHASE-RELATED"/>
    <property type="match status" value="1"/>
</dbReference>
<comment type="subcellular location">
    <subcellularLocation>
        <location evidence="5">Cytoplasm</location>
    </subcellularLocation>
</comment>
<evidence type="ECO:0000313" key="7">
    <source>
        <dbReference type="EMBL" id="WOB07485.1"/>
    </source>
</evidence>
<dbReference type="CDD" id="cd02022">
    <property type="entry name" value="DPCK"/>
    <property type="match status" value="1"/>
</dbReference>